<dbReference type="Gene3D" id="1.10.10.10">
    <property type="entry name" value="Winged helix-like DNA-binding domain superfamily/Winged helix DNA-binding domain"/>
    <property type="match status" value="1"/>
</dbReference>
<dbReference type="OrthoDB" id="9761531at2"/>
<dbReference type="Gene3D" id="3.60.15.10">
    <property type="entry name" value="Ribonuclease Z/Hydroxyacylglutathione hydrolase-like"/>
    <property type="match status" value="1"/>
</dbReference>
<dbReference type="InterPro" id="IPR036388">
    <property type="entry name" value="WH-like_DNA-bd_sf"/>
</dbReference>
<keyword evidence="3" id="KW-1185">Reference proteome</keyword>
<dbReference type="GO" id="GO:0016787">
    <property type="term" value="F:hydrolase activity"/>
    <property type="evidence" value="ECO:0007669"/>
    <property type="project" value="UniProtKB-KW"/>
</dbReference>
<dbReference type="SUPFAM" id="SSF56281">
    <property type="entry name" value="Metallo-hydrolase/oxidoreductase"/>
    <property type="match status" value="1"/>
</dbReference>
<dbReference type="SMART" id="SM00849">
    <property type="entry name" value="Lactamase_B"/>
    <property type="match status" value="1"/>
</dbReference>
<organism evidence="2 3">
    <name type="scientific">Peribacillus cavernae</name>
    <dbReference type="NCBI Taxonomy" id="1674310"/>
    <lineage>
        <taxon>Bacteria</taxon>
        <taxon>Bacillati</taxon>
        <taxon>Bacillota</taxon>
        <taxon>Bacilli</taxon>
        <taxon>Bacillales</taxon>
        <taxon>Bacillaceae</taxon>
        <taxon>Peribacillus</taxon>
    </lineage>
</organism>
<dbReference type="EMBL" id="RYZZ01000030">
    <property type="protein sequence ID" value="RUQ27168.1"/>
    <property type="molecule type" value="Genomic_DNA"/>
</dbReference>
<comment type="caution">
    <text evidence="2">The sequence shown here is derived from an EMBL/GenBank/DDBJ whole genome shotgun (WGS) entry which is preliminary data.</text>
</comment>
<dbReference type="Pfam" id="PF21221">
    <property type="entry name" value="B_lactamase-like_C"/>
    <property type="match status" value="1"/>
</dbReference>
<protein>
    <submittedName>
        <fullName evidence="2">MBL fold metallo-hydrolase</fullName>
    </submittedName>
</protein>
<dbReference type="PANTHER" id="PTHR23131">
    <property type="entry name" value="ENDORIBONUCLEASE LACTB2"/>
    <property type="match status" value="1"/>
</dbReference>
<reference evidence="2 3" key="1">
    <citation type="submission" date="2018-12" db="EMBL/GenBank/DDBJ databases">
        <title>Bacillus chawlae sp. nov., Bacillus glennii sp. nov., and Bacillus saganii sp. nov. Isolated from the Vehicle Assembly Building at Kennedy Space Center where the Viking Spacecraft were Assembled.</title>
        <authorList>
            <person name="Seuylemezian A."/>
            <person name="Vaishampayan P."/>
        </authorList>
    </citation>
    <scope>NUCLEOTIDE SEQUENCE [LARGE SCALE GENOMIC DNA]</scope>
    <source>
        <strain evidence="2 3">L5</strain>
    </source>
</reference>
<dbReference type="InterPro" id="IPR048933">
    <property type="entry name" value="B_lactamase-like_C"/>
</dbReference>
<dbReference type="Proteomes" id="UP000267430">
    <property type="component" value="Unassembled WGS sequence"/>
</dbReference>
<dbReference type="InterPro" id="IPR050662">
    <property type="entry name" value="Sec-metab_biosynth-thioest"/>
</dbReference>
<dbReference type="InterPro" id="IPR001279">
    <property type="entry name" value="Metallo-B-lactamas"/>
</dbReference>
<dbReference type="RefSeq" id="WP_126866522.1">
    <property type="nucleotide sequence ID" value="NZ_JAUSTX010000009.1"/>
</dbReference>
<dbReference type="AlphaFoldDB" id="A0A3S0VVS7"/>
<dbReference type="InterPro" id="IPR036866">
    <property type="entry name" value="RibonucZ/Hydroxyglut_hydro"/>
</dbReference>
<proteinExistence type="predicted"/>
<dbReference type="PANTHER" id="PTHR23131:SF4">
    <property type="entry name" value="METALLO-BETA-LACTAMASE SUPERFAMILY POTEIN"/>
    <property type="match status" value="1"/>
</dbReference>
<gene>
    <name evidence="2" type="ORF">ELQ35_17475</name>
</gene>
<evidence type="ECO:0000259" key="1">
    <source>
        <dbReference type="SMART" id="SM00849"/>
    </source>
</evidence>
<name>A0A3S0VVS7_9BACI</name>
<keyword evidence="2" id="KW-0378">Hydrolase</keyword>
<feature type="domain" description="Metallo-beta-lactamase" evidence="1">
    <location>
        <begin position="31"/>
        <end position="238"/>
    </location>
</feature>
<sequence length="324" mass="37230">MKLNLLTEVRSIFESLEVSYVTIDLPFRLNHVNCFMAEGENGWTIVDAGLHNSAAENKWIPLIENKDVTQIIITHYHPDHYGFAGKLQELTGADVFMTETDKHTALRNWGERNIDSLREHYYKCGIPQDVANAMAGNEGGFNPLVTPHPRVEGDLQEGDKIVFGKYEYEVLEAPGHSDGLICLFNKEKSVLFSTDHILPRITPNISYHFHGEKNPLEKFLESLKKFKRLEAEYVIPSHGKHFMNANNRIDEIIHHHDERLTRLLEIIRSPSSVYDSCRHLFARNFNAHEMRFAIGETIAHLEYLVSRGECAKQKINGVYIYTRS</sequence>
<dbReference type="Pfam" id="PF00753">
    <property type="entry name" value="Lactamase_B"/>
    <property type="match status" value="1"/>
</dbReference>
<evidence type="ECO:0000313" key="3">
    <source>
        <dbReference type="Proteomes" id="UP000267430"/>
    </source>
</evidence>
<accession>A0A3S0VVS7</accession>
<evidence type="ECO:0000313" key="2">
    <source>
        <dbReference type="EMBL" id="RUQ27168.1"/>
    </source>
</evidence>